<gene>
    <name evidence="3" type="ORF">AB5J49_25905</name>
</gene>
<dbReference type="Gene3D" id="3.30.530.20">
    <property type="match status" value="1"/>
</dbReference>
<feature type="region of interest" description="Disordered" evidence="1">
    <location>
        <begin position="177"/>
        <end position="243"/>
    </location>
</feature>
<dbReference type="EMBL" id="CP163439">
    <property type="protein sequence ID" value="XDQ36494.1"/>
    <property type="molecule type" value="Genomic_DNA"/>
</dbReference>
<proteinExistence type="predicted"/>
<feature type="transmembrane region" description="Helical" evidence="2">
    <location>
        <begin position="282"/>
        <end position="301"/>
    </location>
</feature>
<evidence type="ECO:0000256" key="1">
    <source>
        <dbReference type="SAM" id="MobiDB-lite"/>
    </source>
</evidence>
<name>A0AB39Q1J5_9ACTN</name>
<accession>A0AB39Q1J5</accession>
<sequence length="305" mass="30991">MEHEVFVPVAAERLREVLADPVRVARAVPGLQQDAGAEPVAGRLKVRVGGHTITYGGAVRVSEREDGSYAVAGDATEARGSGSVKLALTVRVREADGGSAVTFEGTASADGRVAEFSTEAVGSAVARLLSRFGEQLGVVAGETSAALGEEEAGDAGETLETLAPGEFETRVTSDFETTPDADDAAAPVPGPGPESASAEPVADEPENAEGAKSAESAKGAKGVSGAEDRDAGAGEPAVAEAAHARRTMIGRSAEEVDHAPPRGRYAPVPAPQTVTPSSALRWAAPAAAVVVASAIVVGRMLRRRR</sequence>
<dbReference type="Pfam" id="PF06240">
    <property type="entry name" value="COXG"/>
    <property type="match status" value="1"/>
</dbReference>
<dbReference type="RefSeq" id="WP_369171087.1">
    <property type="nucleotide sequence ID" value="NZ_CP163439.1"/>
</dbReference>
<dbReference type="PANTHER" id="PTHR38588">
    <property type="entry name" value="BLL0334 PROTEIN"/>
    <property type="match status" value="1"/>
</dbReference>
<keyword evidence="2" id="KW-1133">Transmembrane helix</keyword>
<evidence type="ECO:0000256" key="2">
    <source>
        <dbReference type="SAM" id="Phobius"/>
    </source>
</evidence>
<dbReference type="InterPro" id="IPR023393">
    <property type="entry name" value="START-like_dom_sf"/>
</dbReference>
<feature type="region of interest" description="Disordered" evidence="1">
    <location>
        <begin position="148"/>
        <end position="167"/>
    </location>
</feature>
<evidence type="ECO:0000313" key="3">
    <source>
        <dbReference type="EMBL" id="XDQ36494.1"/>
    </source>
</evidence>
<organism evidence="3">
    <name type="scientific">Streptomyces sp. R28</name>
    <dbReference type="NCBI Taxonomy" id="3238628"/>
    <lineage>
        <taxon>Bacteria</taxon>
        <taxon>Bacillati</taxon>
        <taxon>Actinomycetota</taxon>
        <taxon>Actinomycetes</taxon>
        <taxon>Kitasatosporales</taxon>
        <taxon>Streptomycetaceae</taxon>
        <taxon>Streptomyces</taxon>
    </lineage>
</organism>
<keyword evidence="2" id="KW-0812">Transmembrane</keyword>
<feature type="compositionally biased region" description="Low complexity" evidence="1">
    <location>
        <begin position="208"/>
        <end position="225"/>
    </location>
</feature>
<dbReference type="AlphaFoldDB" id="A0AB39Q1J5"/>
<dbReference type="SUPFAM" id="SSF55961">
    <property type="entry name" value="Bet v1-like"/>
    <property type="match status" value="1"/>
</dbReference>
<dbReference type="PANTHER" id="PTHR38588:SF1">
    <property type="entry name" value="BLL0334 PROTEIN"/>
    <property type="match status" value="1"/>
</dbReference>
<dbReference type="InterPro" id="IPR010419">
    <property type="entry name" value="CO_DH_gsu"/>
</dbReference>
<keyword evidence="2" id="KW-0472">Membrane</keyword>
<protein>
    <submittedName>
        <fullName evidence="3">SRPBCC domain-containing protein</fullName>
    </submittedName>
</protein>
<reference evidence="3" key="1">
    <citation type="submission" date="2024-07" db="EMBL/GenBank/DDBJ databases">
        <authorList>
            <person name="Yu S.T."/>
        </authorList>
    </citation>
    <scope>NUCLEOTIDE SEQUENCE</scope>
    <source>
        <strain evidence="3">R28</strain>
    </source>
</reference>